<keyword evidence="2" id="KW-1185">Reference proteome</keyword>
<comment type="subcellular location">
    <subcellularLocation>
        <location evidence="1">Cytoplasm</location>
    </subcellularLocation>
    <subcellularLocation>
        <location evidence="1">Endosome</location>
    </subcellularLocation>
</comment>
<reference evidence="3" key="1">
    <citation type="submission" date="2025-08" db="UniProtKB">
        <authorList>
            <consortium name="RefSeq"/>
        </authorList>
    </citation>
    <scope>IDENTIFICATION</scope>
    <source>
        <strain evidence="3">Airmid</strain>
    </source>
</reference>
<dbReference type="InterPro" id="IPR036390">
    <property type="entry name" value="WH_DNA-bd_sf"/>
</dbReference>
<dbReference type="FunCoup" id="A0A6P6YEP6">
    <property type="interactions" value="1344"/>
</dbReference>
<dbReference type="Gene3D" id="1.10.10.10">
    <property type="entry name" value="Winged helix-like DNA-binding domain superfamily/Winged helix DNA-binding domain"/>
    <property type="match status" value="2"/>
</dbReference>
<dbReference type="GO" id="GO:0000814">
    <property type="term" value="C:ESCRT II complex"/>
    <property type="evidence" value="ECO:0007669"/>
    <property type="project" value="UniProtKB-UniRule"/>
</dbReference>
<name>A0A6P6YEP6_DERPT</name>
<evidence type="ECO:0000313" key="3">
    <source>
        <dbReference type="RefSeq" id="XP_027203953.1"/>
    </source>
</evidence>
<dbReference type="AlphaFoldDB" id="A0A6P6YEP6"/>
<comment type="function">
    <text evidence="1">Component of the ESCRT-II complex (endosomal sorting complex required for transport II), which is required for multivesicular body (MVB) formation and sorting of endosomal cargo proteins into MVBs.</text>
</comment>
<accession>A0A6P6YEP6</accession>
<sequence length="249" mass="28774">MNSFEIKMDKKKYRQGIGGIERKIQDQHEETNRNIDGAFQDLKNLMSFLEEMVKLSNSIKDKLKEKGNEISSDETILFKSYLLSLGVDDDIEDPVKRSKYRSDNKYYQDLGRQVAKIIKPLAKSKGGQISLPEVYCAYNRSRGFSLISPEDLYNGCSTMEKQNLGMKIVKYPSGLITLQCDDFDQNYINNQIVDMFDQYEYLTPQEFAIKVDISVALARQRLIESEKFGIVCRDESIQGLRFYPNKFAD</sequence>
<gene>
    <name evidence="3" type="primary">LOC113797725</name>
</gene>
<dbReference type="PANTHER" id="PTHR13128">
    <property type="entry name" value="VACUOLAR PROTEIN-SORTING-ASSOCIATED PROTEIN 36"/>
    <property type="match status" value="1"/>
</dbReference>
<dbReference type="SUPFAM" id="SSF46785">
    <property type="entry name" value="Winged helix' DNA-binding domain"/>
    <property type="match status" value="2"/>
</dbReference>
<keyword evidence="1" id="KW-0967">Endosome</keyword>
<dbReference type="OrthoDB" id="271448at2759"/>
<dbReference type="RefSeq" id="XP_027203953.1">
    <property type="nucleotide sequence ID" value="XM_027348152.1"/>
</dbReference>
<dbReference type="GO" id="GO:0043328">
    <property type="term" value="P:protein transport to vacuole involved in ubiquitin-dependent protein catabolic process via the multivesicular body sorting pathway"/>
    <property type="evidence" value="ECO:0007669"/>
    <property type="project" value="UniProtKB-UniRule"/>
</dbReference>
<dbReference type="Proteomes" id="UP000515146">
    <property type="component" value="Unplaced"/>
</dbReference>
<proteinExistence type="inferred from homology"/>
<dbReference type="CTD" id="51028"/>
<dbReference type="GO" id="GO:0043130">
    <property type="term" value="F:ubiquitin binding"/>
    <property type="evidence" value="ECO:0007669"/>
    <property type="project" value="UniProtKB-UniRule"/>
</dbReference>
<keyword evidence="1" id="KW-0963">Cytoplasm</keyword>
<comment type="subunit">
    <text evidence="1">Component of the endosomal sorting complex required for transport II (ESCRT-II).</text>
</comment>
<evidence type="ECO:0000313" key="2">
    <source>
        <dbReference type="Proteomes" id="UP000515146"/>
    </source>
</evidence>
<keyword evidence="1" id="KW-0653">Protein transport</keyword>
<dbReference type="InterPro" id="IPR037855">
    <property type="entry name" value="Vps36"/>
</dbReference>
<dbReference type="PANTHER" id="PTHR13128:SF12">
    <property type="entry name" value="VACUOLAR PROTEIN-SORTING-ASSOCIATED PROTEIN 36"/>
    <property type="match status" value="1"/>
</dbReference>
<dbReference type="GO" id="GO:0031902">
    <property type="term" value="C:late endosome membrane"/>
    <property type="evidence" value="ECO:0007669"/>
    <property type="project" value="UniProtKB-UniRule"/>
</dbReference>
<dbReference type="InterPro" id="IPR040608">
    <property type="entry name" value="Snf8/Vps36"/>
</dbReference>
<protein>
    <recommendedName>
        <fullName evidence="1">Vacuolar protein-sorting-associated protein 36</fullName>
    </recommendedName>
    <alternativeName>
        <fullName evidence="1">ESCRT-II complex subunit VPS36</fullName>
    </alternativeName>
</protein>
<dbReference type="GO" id="GO:0032266">
    <property type="term" value="F:phosphatidylinositol-3-phosphate binding"/>
    <property type="evidence" value="ECO:0007669"/>
    <property type="project" value="UniProtKB-UniRule"/>
</dbReference>
<organism evidence="2 3">
    <name type="scientific">Dermatophagoides pteronyssinus</name>
    <name type="common">European house dust mite</name>
    <dbReference type="NCBI Taxonomy" id="6956"/>
    <lineage>
        <taxon>Eukaryota</taxon>
        <taxon>Metazoa</taxon>
        <taxon>Ecdysozoa</taxon>
        <taxon>Arthropoda</taxon>
        <taxon>Chelicerata</taxon>
        <taxon>Arachnida</taxon>
        <taxon>Acari</taxon>
        <taxon>Acariformes</taxon>
        <taxon>Sarcoptiformes</taxon>
        <taxon>Astigmata</taxon>
        <taxon>Psoroptidia</taxon>
        <taxon>Analgoidea</taxon>
        <taxon>Pyroglyphidae</taxon>
        <taxon>Dermatophagoidinae</taxon>
        <taxon>Dermatophagoides</taxon>
    </lineage>
</organism>
<dbReference type="OMA" id="CRDESIQ"/>
<comment type="similarity">
    <text evidence="1">Belongs to the VPS36 family.</text>
</comment>
<dbReference type="Pfam" id="PF04157">
    <property type="entry name" value="EAP30"/>
    <property type="match status" value="1"/>
</dbReference>
<dbReference type="Gene3D" id="6.10.140.260">
    <property type="match status" value="1"/>
</dbReference>
<dbReference type="KEGG" id="dpte:113797725"/>
<evidence type="ECO:0000256" key="1">
    <source>
        <dbReference type="RuleBase" id="RU367095"/>
    </source>
</evidence>
<dbReference type="InParanoid" id="A0A6P6YEP6"/>
<dbReference type="InterPro" id="IPR036388">
    <property type="entry name" value="WH-like_DNA-bd_sf"/>
</dbReference>
<keyword evidence="1" id="KW-0813">Transport</keyword>